<dbReference type="OrthoDB" id="3227768at2759"/>
<organism evidence="13 14">
    <name type="scientific">Collybia nuda</name>
    <dbReference type="NCBI Taxonomy" id="64659"/>
    <lineage>
        <taxon>Eukaryota</taxon>
        <taxon>Fungi</taxon>
        <taxon>Dikarya</taxon>
        <taxon>Basidiomycota</taxon>
        <taxon>Agaricomycotina</taxon>
        <taxon>Agaricomycetes</taxon>
        <taxon>Agaricomycetidae</taxon>
        <taxon>Agaricales</taxon>
        <taxon>Tricholomatineae</taxon>
        <taxon>Clitocybaceae</taxon>
        <taxon>Collybia</taxon>
    </lineage>
</organism>
<feature type="binding site" evidence="11">
    <location>
        <position position="222"/>
    </location>
    <ligand>
        <name>Zn(2+)</name>
        <dbReference type="ChEBI" id="CHEBI:29105"/>
        <note>catalytic</note>
    </ligand>
</feature>
<feature type="binding site" evidence="11">
    <location>
        <position position="432"/>
    </location>
    <ligand>
        <name>Zn(2+)</name>
        <dbReference type="ChEBI" id="CHEBI:29105"/>
        <note>catalytic</note>
    </ligand>
</feature>
<dbReference type="Gene3D" id="1.10.390.10">
    <property type="entry name" value="Neutral Protease Domain 2"/>
    <property type="match status" value="1"/>
</dbReference>
<gene>
    <name evidence="13" type="ORF">BDZ94DRAFT_1381004</name>
</gene>
<comment type="similarity">
    <text evidence="2 12">Belongs to the peptidase M36 family.</text>
</comment>
<keyword evidence="7 11" id="KW-0862">Zinc</keyword>
<keyword evidence="14" id="KW-1185">Reference proteome</keyword>
<dbReference type="Pfam" id="PF02128">
    <property type="entry name" value="Peptidase_M36"/>
    <property type="match status" value="1"/>
</dbReference>
<proteinExistence type="inferred from homology"/>
<dbReference type="SUPFAM" id="SSF55486">
    <property type="entry name" value="Metalloproteases ('zincins'), catalytic domain"/>
    <property type="match status" value="1"/>
</dbReference>
<dbReference type="GO" id="GO:0008270">
    <property type="term" value="F:zinc ion binding"/>
    <property type="evidence" value="ECO:0007669"/>
    <property type="project" value="InterPro"/>
</dbReference>
<comment type="subcellular location">
    <subcellularLocation>
        <location evidence="1 12">Secreted</location>
    </subcellularLocation>
</comment>
<keyword evidence="8 12" id="KW-0482">Metalloprotease</keyword>
<evidence type="ECO:0000313" key="13">
    <source>
        <dbReference type="EMBL" id="KAF9459618.1"/>
    </source>
</evidence>
<comment type="caution">
    <text evidence="13">The sequence shown here is derived from an EMBL/GenBank/DDBJ whole genome shotgun (WGS) entry which is preliminary data.</text>
</comment>
<keyword evidence="3 12" id="KW-0964">Secreted</keyword>
<evidence type="ECO:0000256" key="9">
    <source>
        <dbReference type="ARBA" id="ARBA00023145"/>
    </source>
</evidence>
<evidence type="ECO:0000256" key="11">
    <source>
        <dbReference type="PIRSR" id="PIRSR601842-2"/>
    </source>
</evidence>
<dbReference type="PANTHER" id="PTHR33478">
    <property type="entry name" value="EXTRACELLULAR METALLOPROTEINASE MEP"/>
    <property type="match status" value="1"/>
</dbReference>
<dbReference type="EMBL" id="MU150313">
    <property type="protein sequence ID" value="KAF9459618.1"/>
    <property type="molecule type" value="Genomic_DNA"/>
</dbReference>
<evidence type="ECO:0000256" key="3">
    <source>
        <dbReference type="ARBA" id="ARBA00022525"/>
    </source>
</evidence>
<evidence type="ECO:0000256" key="8">
    <source>
        <dbReference type="ARBA" id="ARBA00023049"/>
    </source>
</evidence>
<evidence type="ECO:0000313" key="14">
    <source>
        <dbReference type="Proteomes" id="UP000807353"/>
    </source>
</evidence>
<evidence type="ECO:0000256" key="4">
    <source>
        <dbReference type="ARBA" id="ARBA00022670"/>
    </source>
</evidence>
<evidence type="ECO:0000256" key="6">
    <source>
        <dbReference type="ARBA" id="ARBA00022801"/>
    </source>
</evidence>
<keyword evidence="9 12" id="KW-0865">Zymogen</keyword>
<dbReference type="InterPro" id="IPR001842">
    <property type="entry name" value="Peptidase_M36"/>
</dbReference>
<keyword evidence="12" id="KW-0732">Signal</keyword>
<evidence type="ECO:0000256" key="1">
    <source>
        <dbReference type="ARBA" id="ARBA00004613"/>
    </source>
</evidence>
<feature type="binding site" evidence="11">
    <location>
        <position position="403"/>
    </location>
    <ligand>
        <name>Zn(2+)</name>
        <dbReference type="ChEBI" id="CHEBI:29105"/>
        <note>catalytic</note>
    </ligand>
</feature>
<dbReference type="CDD" id="cd09596">
    <property type="entry name" value="M36"/>
    <property type="match status" value="1"/>
</dbReference>
<dbReference type="InterPro" id="IPR050371">
    <property type="entry name" value="Fungal_virulence_M36"/>
</dbReference>
<name>A0A9P5XXU4_9AGAR</name>
<dbReference type="AlphaFoldDB" id="A0A9P5XXU4"/>
<dbReference type="GO" id="GO:0005615">
    <property type="term" value="C:extracellular space"/>
    <property type="evidence" value="ECO:0007669"/>
    <property type="project" value="InterPro"/>
</dbReference>
<evidence type="ECO:0000256" key="12">
    <source>
        <dbReference type="RuleBase" id="RU364017"/>
    </source>
</evidence>
<keyword evidence="6 12" id="KW-0378">Hydrolase</keyword>
<evidence type="ECO:0000256" key="2">
    <source>
        <dbReference type="ARBA" id="ARBA00006006"/>
    </source>
</evidence>
<feature type="chain" id="PRO_5040541316" description="Extracellular metalloproteinase" evidence="12">
    <location>
        <begin position="19"/>
        <end position="599"/>
    </location>
</feature>
<evidence type="ECO:0000256" key="5">
    <source>
        <dbReference type="ARBA" id="ARBA00022723"/>
    </source>
</evidence>
<protein>
    <recommendedName>
        <fullName evidence="12">Extracellular metalloproteinase</fullName>
        <ecNumber evidence="12">3.4.24.-</ecNumber>
    </recommendedName>
    <alternativeName>
        <fullName evidence="12">Fungalysin</fullName>
    </alternativeName>
</protein>
<dbReference type="Proteomes" id="UP000807353">
    <property type="component" value="Unassembled WGS sequence"/>
</dbReference>
<dbReference type="Gene3D" id="3.10.170.10">
    <property type="match status" value="1"/>
</dbReference>
<keyword evidence="4 12" id="KW-0645">Protease</keyword>
<feature type="binding site" evidence="11">
    <location>
        <position position="407"/>
    </location>
    <ligand>
        <name>Zn(2+)</name>
        <dbReference type="ChEBI" id="CHEBI:29105"/>
        <note>catalytic</note>
    </ligand>
</feature>
<dbReference type="PANTHER" id="PTHR33478:SF1">
    <property type="entry name" value="EXTRACELLULAR METALLOPROTEINASE MEP"/>
    <property type="match status" value="1"/>
</dbReference>
<dbReference type="GO" id="GO:0006508">
    <property type="term" value="P:proteolysis"/>
    <property type="evidence" value="ECO:0007669"/>
    <property type="project" value="UniProtKB-KW"/>
</dbReference>
<comment type="cofactor">
    <cofactor evidence="11">
        <name>Zn(2+)</name>
        <dbReference type="ChEBI" id="CHEBI:29105"/>
    </cofactor>
    <text evidence="11">Binds 1 zinc ion per subunit.</text>
</comment>
<keyword evidence="5 11" id="KW-0479">Metal-binding</keyword>
<evidence type="ECO:0000256" key="7">
    <source>
        <dbReference type="ARBA" id="ARBA00022833"/>
    </source>
</evidence>
<dbReference type="GO" id="GO:0004222">
    <property type="term" value="F:metalloendopeptidase activity"/>
    <property type="evidence" value="ECO:0007669"/>
    <property type="project" value="InterPro"/>
</dbReference>
<dbReference type="InterPro" id="IPR027268">
    <property type="entry name" value="Peptidase_M4/M1_CTD_sf"/>
</dbReference>
<dbReference type="EC" id="3.4.24.-" evidence="12"/>
<sequence>MGFFKMFLTLISLVVTCGSTVFALVAAPEVKYSTHHIQEVANGLKVTIFHPESTYETFGRGIDHPLTKRAGSTIEDSTVSFIESHLKINSSTIKYRVGYSAETARHAYVNQDGIPFTNAVANVAFNHDNKVVAFGSSFVTPKNIAPSKATVTLEAAITTAEKALGGTFNQHPAKIEYLVREDGSVVLTHVVQIQNEAVGIWYQAFVDAHTGDLASIVDFVAHASYFALPITKQAPPQGFQVVTNPQDLIASPFGWHSNGNMSTINSGNNAVSFRNGIISTSGESSPGLNFIYPAQLTASPTIDANVDAARVNAFYVGNVLHDLSYRYGFTEAAFNFQFNNSGKGGLEIDPVLFSVQDPSGQNEGSDGLMMTPPDGQSPRVLLFLWTFTSPFRDSALENDIITHEYTHGITGRMTGGGTGQCLQTIEARALGEGWSDAVAEWTEHASSAVPDYVFASYGFNNAAGIRNHPYSTSTTVNPLRYSSIKTLNLVDIHDIGEVWANILHNLYASLVFTSGWSSTAFTNPDGVEGNNMFLHLLIDALALQPCNPTFVSARDAFIQADINRYSGINRCLLWEIFATRGLGVGAANFVDSSVIPSGC</sequence>
<feature type="active site" evidence="10">
    <location>
        <position position="404"/>
    </location>
</feature>
<feature type="signal peptide" evidence="12">
    <location>
        <begin position="1"/>
        <end position="18"/>
    </location>
</feature>
<accession>A0A9P5XXU4</accession>
<dbReference type="PRINTS" id="PR00999">
    <property type="entry name" value="FUNGALYSIN"/>
</dbReference>
<reference evidence="13" key="1">
    <citation type="submission" date="2020-11" db="EMBL/GenBank/DDBJ databases">
        <authorList>
            <consortium name="DOE Joint Genome Institute"/>
            <person name="Ahrendt S."/>
            <person name="Riley R."/>
            <person name="Andreopoulos W."/>
            <person name="Labutti K."/>
            <person name="Pangilinan J."/>
            <person name="Ruiz-Duenas F.J."/>
            <person name="Barrasa J.M."/>
            <person name="Sanchez-Garcia M."/>
            <person name="Camarero S."/>
            <person name="Miyauchi S."/>
            <person name="Serrano A."/>
            <person name="Linde D."/>
            <person name="Babiker R."/>
            <person name="Drula E."/>
            <person name="Ayuso-Fernandez I."/>
            <person name="Pacheco R."/>
            <person name="Padilla G."/>
            <person name="Ferreira P."/>
            <person name="Barriuso J."/>
            <person name="Kellner H."/>
            <person name="Castanera R."/>
            <person name="Alfaro M."/>
            <person name="Ramirez L."/>
            <person name="Pisabarro A.G."/>
            <person name="Kuo A."/>
            <person name="Tritt A."/>
            <person name="Lipzen A."/>
            <person name="He G."/>
            <person name="Yan M."/>
            <person name="Ng V."/>
            <person name="Cullen D."/>
            <person name="Martin F."/>
            <person name="Rosso M.-N."/>
            <person name="Henrissat B."/>
            <person name="Hibbett D."/>
            <person name="Martinez A.T."/>
            <person name="Grigoriev I.V."/>
        </authorList>
    </citation>
    <scope>NUCLEOTIDE SEQUENCE</scope>
    <source>
        <strain evidence="13">CBS 247.69</strain>
    </source>
</reference>
<evidence type="ECO:0000256" key="10">
    <source>
        <dbReference type="PIRSR" id="PIRSR601842-1"/>
    </source>
</evidence>